<feature type="transmembrane region" description="Helical" evidence="8">
    <location>
        <begin position="190"/>
        <end position="209"/>
    </location>
</feature>
<dbReference type="SUPFAM" id="SSF103473">
    <property type="entry name" value="MFS general substrate transporter"/>
    <property type="match status" value="1"/>
</dbReference>
<organism evidence="10 11">
    <name type="scientific">Magnusiomyces paraingens</name>
    <dbReference type="NCBI Taxonomy" id="2606893"/>
    <lineage>
        <taxon>Eukaryota</taxon>
        <taxon>Fungi</taxon>
        <taxon>Dikarya</taxon>
        <taxon>Ascomycota</taxon>
        <taxon>Saccharomycotina</taxon>
        <taxon>Dipodascomycetes</taxon>
        <taxon>Dipodascales</taxon>
        <taxon>Dipodascaceae</taxon>
        <taxon>Magnusiomyces</taxon>
    </lineage>
</organism>
<dbReference type="PANTHER" id="PTHR23502">
    <property type="entry name" value="MAJOR FACILITATOR SUPERFAMILY"/>
    <property type="match status" value="1"/>
</dbReference>
<feature type="transmembrane region" description="Helical" evidence="8">
    <location>
        <begin position="347"/>
        <end position="369"/>
    </location>
</feature>
<feature type="compositionally biased region" description="Basic and acidic residues" evidence="7">
    <location>
        <begin position="7"/>
        <end position="30"/>
    </location>
</feature>
<comment type="similarity">
    <text evidence="6">Belongs to the major facilitator superfamily. CAR1 family.</text>
</comment>
<feature type="transmembrane region" description="Helical" evidence="8">
    <location>
        <begin position="132"/>
        <end position="150"/>
    </location>
</feature>
<dbReference type="Pfam" id="PF07690">
    <property type="entry name" value="MFS_1"/>
    <property type="match status" value="1"/>
</dbReference>
<evidence type="ECO:0000256" key="7">
    <source>
        <dbReference type="SAM" id="MobiDB-lite"/>
    </source>
</evidence>
<dbReference type="GeneID" id="43582441"/>
<reference evidence="10 11" key="1">
    <citation type="submission" date="2019-09" db="EMBL/GenBank/DDBJ databases">
        <authorList>
            <person name="Brejova B."/>
        </authorList>
    </citation>
    <scope>NUCLEOTIDE SEQUENCE [LARGE SCALE GENOMIC DNA]</scope>
</reference>
<evidence type="ECO:0000256" key="6">
    <source>
        <dbReference type="ARBA" id="ARBA00038347"/>
    </source>
</evidence>
<dbReference type="OrthoDB" id="440553at2759"/>
<feature type="transmembrane region" description="Helical" evidence="8">
    <location>
        <begin position="429"/>
        <end position="453"/>
    </location>
</feature>
<dbReference type="PANTHER" id="PTHR23502:SF51">
    <property type="entry name" value="QUINIDINE RESISTANCE PROTEIN 1-RELATED"/>
    <property type="match status" value="1"/>
</dbReference>
<evidence type="ECO:0000259" key="9">
    <source>
        <dbReference type="PROSITE" id="PS50850"/>
    </source>
</evidence>
<dbReference type="PROSITE" id="PS50850">
    <property type="entry name" value="MFS"/>
    <property type="match status" value="1"/>
</dbReference>
<dbReference type="GO" id="GO:0005886">
    <property type="term" value="C:plasma membrane"/>
    <property type="evidence" value="ECO:0007669"/>
    <property type="project" value="TreeGrafter"/>
</dbReference>
<keyword evidence="4 8" id="KW-1133">Transmembrane helix</keyword>
<dbReference type="Proteomes" id="UP000398389">
    <property type="component" value="Unassembled WGS sequence"/>
</dbReference>
<dbReference type="EMBL" id="CABVLU010000003">
    <property type="protein sequence ID" value="VVT53539.1"/>
    <property type="molecule type" value="Genomic_DNA"/>
</dbReference>
<accession>A0A5E8BSK6</accession>
<keyword evidence="11" id="KW-1185">Reference proteome</keyword>
<dbReference type="RefSeq" id="XP_031854232.1">
    <property type="nucleotide sequence ID" value="XM_031998341.1"/>
</dbReference>
<keyword evidence="5 8" id="KW-0472">Membrane</keyword>
<keyword evidence="3 8" id="KW-0812">Transmembrane</keyword>
<evidence type="ECO:0000256" key="3">
    <source>
        <dbReference type="ARBA" id="ARBA00022692"/>
    </source>
</evidence>
<protein>
    <recommendedName>
        <fullName evidence="9">Major facilitator superfamily (MFS) profile domain-containing protein</fullName>
    </recommendedName>
</protein>
<feature type="transmembrane region" description="Helical" evidence="8">
    <location>
        <begin position="102"/>
        <end position="120"/>
    </location>
</feature>
<feature type="transmembrane region" description="Helical" evidence="8">
    <location>
        <begin position="64"/>
        <end position="87"/>
    </location>
</feature>
<keyword evidence="2" id="KW-0813">Transport</keyword>
<evidence type="ECO:0000313" key="11">
    <source>
        <dbReference type="Proteomes" id="UP000398389"/>
    </source>
</evidence>
<feature type="domain" description="Major facilitator superfamily (MFS) profile" evidence="9">
    <location>
        <begin position="63"/>
        <end position="519"/>
    </location>
</feature>
<sequence length="537" mass="59499">MENEDDLNPKEKWKKLENNVDDTVENRDNEPYGTTEEDIVEKEVTDQVVDDEEPFTIFSVPEKYFLSLLASFLALFSAISVPIYLPVLTELESYFNVDTEKINLTIVTYSIFQGIAPAFWGPLADKFGRRPIYPLCLITYIGANIGLALAKSYGMLLGFRCLQAAGMAAAVAIGAGLVGDITQRKDRGTFMGLFGGLTLLGNAVGPLIGAGLASTWVWRSIFWFLVICASVALLIVILVLPETNRSFVGNGSVRPYRIINLSPVMVALHGKQLINYETAVATGRGLLNPPKKSSILRTFQLFLNKDVILVLIPSGLHYTAWFVALTIQSTSLTQEYHFTTIQLGISYLANGVGSVAGSVWGGRLMTLYYKRRAAKFKEQWVLDHGNDSKPDPFHFDIIKTRIKPGFYLSPIMAITCIIFGWTIEKHVHWIVPIIMTFFISITGVTFVNISNTLMVDLFPQESSSASACVNLVRCLLCAVGLAVIDRMDLKLGTGGSMTLISGICLLSLISYAVEYKYGLKWNQERNFKNNESGLLWS</sequence>
<gene>
    <name evidence="10" type="ORF">SAPINGB_P003625</name>
</gene>
<feature type="transmembrane region" description="Helical" evidence="8">
    <location>
        <begin position="307"/>
        <end position="327"/>
    </location>
</feature>
<feature type="transmembrane region" description="Helical" evidence="8">
    <location>
        <begin position="496"/>
        <end position="513"/>
    </location>
</feature>
<comment type="subcellular location">
    <subcellularLocation>
        <location evidence="1">Membrane</location>
        <topology evidence="1">Multi-pass membrane protein</topology>
    </subcellularLocation>
</comment>
<dbReference type="InterPro" id="IPR020846">
    <property type="entry name" value="MFS_dom"/>
</dbReference>
<feature type="transmembrane region" description="Helical" evidence="8">
    <location>
        <begin position="221"/>
        <end position="240"/>
    </location>
</feature>
<dbReference type="AlphaFoldDB" id="A0A5E8BSK6"/>
<feature type="transmembrane region" description="Helical" evidence="8">
    <location>
        <begin position="156"/>
        <end position="178"/>
    </location>
</feature>
<feature type="transmembrane region" description="Helical" evidence="8">
    <location>
        <begin position="465"/>
        <end position="484"/>
    </location>
</feature>
<dbReference type="FunFam" id="1.20.1720.10:FF:000009">
    <property type="entry name" value="MFS multidrug transporter"/>
    <property type="match status" value="1"/>
</dbReference>
<evidence type="ECO:0000256" key="1">
    <source>
        <dbReference type="ARBA" id="ARBA00004141"/>
    </source>
</evidence>
<dbReference type="InterPro" id="IPR011701">
    <property type="entry name" value="MFS"/>
</dbReference>
<evidence type="ECO:0000256" key="5">
    <source>
        <dbReference type="ARBA" id="ARBA00023136"/>
    </source>
</evidence>
<dbReference type="Gene3D" id="1.20.1250.20">
    <property type="entry name" value="MFS general substrate transporter like domains"/>
    <property type="match status" value="1"/>
</dbReference>
<evidence type="ECO:0000256" key="4">
    <source>
        <dbReference type="ARBA" id="ARBA00022989"/>
    </source>
</evidence>
<evidence type="ECO:0000256" key="2">
    <source>
        <dbReference type="ARBA" id="ARBA00022448"/>
    </source>
</evidence>
<dbReference type="GO" id="GO:0022857">
    <property type="term" value="F:transmembrane transporter activity"/>
    <property type="evidence" value="ECO:0007669"/>
    <property type="project" value="InterPro"/>
</dbReference>
<name>A0A5E8BSK6_9ASCO</name>
<proteinExistence type="inferred from homology"/>
<feature type="transmembrane region" description="Helical" evidence="8">
    <location>
        <begin position="405"/>
        <end position="423"/>
    </location>
</feature>
<evidence type="ECO:0000313" key="10">
    <source>
        <dbReference type="EMBL" id="VVT53539.1"/>
    </source>
</evidence>
<evidence type="ECO:0000256" key="8">
    <source>
        <dbReference type="SAM" id="Phobius"/>
    </source>
</evidence>
<feature type="region of interest" description="Disordered" evidence="7">
    <location>
        <begin position="1"/>
        <end position="35"/>
    </location>
</feature>
<dbReference type="InterPro" id="IPR036259">
    <property type="entry name" value="MFS_trans_sf"/>
</dbReference>